<dbReference type="Proteomes" id="UP000607562">
    <property type="component" value="Unassembled WGS sequence"/>
</dbReference>
<comment type="caution">
    <text evidence="1">The sequence shown here is derived from an EMBL/GenBank/DDBJ whole genome shotgun (WGS) entry which is preliminary data.</text>
</comment>
<gene>
    <name evidence="1" type="ORF">YA0871_03635</name>
</gene>
<evidence type="ECO:0000313" key="2">
    <source>
        <dbReference type="Proteomes" id="UP000607562"/>
    </source>
</evidence>
<reference evidence="1 2" key="1">
    <citation type="submission" date="2020-12" db="EMBL/GenBank/DDBJ databases">
        <title>Comparative genomic insights into the epidemiology and virulence of plant pathogenic Pseudomonads from Turkey.</title>
        <authorList>
            <person name="Dillon M."/>
            <person name="Ruiz-Bedoya T."/>
            <person name="Bendalovic-Torma C."/>
            <person name="Guttman K.M."/>
            <person name="Kwak H."/>
            <person name="Middleton M.A."/>
            <person name="Wang P.W."/>
            <person name="Horuz S."/>
            <person name="Aysan Y."/>
            <person name="Guttman D.S."/>
        </authorList>
    </citation>
    <scope>NUCLEOTIDE SEQUENCE [LARGE SCALE GENOMIC DNA]</scope>
    <source>
        <strain evidence="1 2">Marul_2_1</strain>
    </source>
</reference>
<dbReference type="EMBL" id="JAEILM010000010">
    <property type="protein sequence ID" value="MBI6631739.1"/>
    <property type="molecule type" value="Genomic_DNA"/>
</dbReference>
<keyword evidence="2" id="KW-1185">Reference proteome</keyword>
<protein>
    <submittedName>
        <fullName evidence="1">Uncharacterized protein</fullName>
    </submittedName>
</protein>
<evidence type="ECO:0000313" key="1">
    <source>
        <dbReference type="EMBL" id="MBI6631739.1"/>
    </source>
</evidence>
<name>A0ABS0UYF2_9PSED</name>
<organism evidence="1 2">
    <name type="scientific">Pseudomonas paralactis</name>
    <dbReference type="NCBI Taxonomy" id="1615673"/>
    <lineage>
        <taxon>Bacteria</taxon>
        <taxon>Pseudomonadati</taxon>
        <taxon>Pseudomonadota</taxon>
        <taxon>Gammaproteobacteria</taxon>
        <taxon>Pseudomonadales</taxon>
        <taxon>Pseudomonadaceae</taxon>
        <taxon>Pseudomonas</taxon>
    </lineage>
</organism>
<accession>A0ABS0UYF2</accession>
<proteinExistence type="predicted"/>
<sequence>MGRTRMKKIEGILEQHRHWLSQSDGMVAQELEYLEEDLACDSLEGLGNVSDSLGILAVCHGIQGEVSICAGDISGWEEVSRAMIYRYWVLMLRAKTFSNTSFLQGIRNAPNLTNQLSNAGCLLAGFIAADRHDLAESVADVLVGMLTVDGAVDPGYLKERRFEPFMLWLYSVYSGGSAPALIESMDLGIYKKVIDSWADEQRLAGVLDEVCQYHLANSEDKGGAWDPEFKNPPFDLLPLEVFAIFKVRQQCGLKSLAVANPLLSIEVAALENLAFKSDDVSVRVETAYRNFFSESTDRTIGN</sequence>